<feature type="binding site" evidence="5">
    <location>
        <position position="263"/>
    </location>
    <ligand>
        <name>Fe cation</name>
        <dbReference type="ChEBI" id="CHEBI:24875"/>
        <note>catalytic</note>
    </ligand>
</feature>
<dbReference type="GO" id="GO:0010436">
    <property type="term" value="F:carotenoid dioxygenase activity"/>
    <property type="evidence" value="ECO:0007669"/>
    <property type="project" value="TreeGrafter"/>
</dbReference>
<feature type="binding site" evidence="5">
    <location>
        <position position="555"/>
    </location>
    <ligand>
        <name>Fe cation</name>
        <dbReference type="ChEBI" id="CHEBI:24875"/>
        <note>catalytic</note>
    </ligand>
</feature>
<keyword evidence="3 6" id="KW-0560">Oxidoreductase</keyword>
<name>A0AAW2SPT5_9LAMI</name>
<evidence type="ECO:0000256" key="2">
    <source>
        <dbReference type="ARBA" id="ARBA00022723"/>
    </source>
</evidence>
<dbReference type="AlphaFoldDB" id="A0AAW2SPT5"/>
<comment type="similarity">
    <text evidence="1">Belongs to the carotenoid oxygenase family.</text>
</comment>
<comment type="caution">
    <text evidence="6">The sequence shown here is derived from an EMBL/GenBank/DDBJ whole genome shotgun (WGS) entry which is preliminary data.</text>
</comment>
<evidence type="ECO:0000313" key="6">
    <source>
        <dbReference type="EMBL" id="KAL0394080.1"/>
    </source>
</evidence>
<dbReference type="InterPro" id="IPR004294">
    <property type="entry name" value="Carotenoid_Oase"/>
</dbReference>
<evidence type="ECO:0000256" key="5">
    <source>
        <dbReference type="PIRSR" id="PIRSR604294-1"/>
    </source>
</evidence>
<dbReference type="PANTHER" id="PTHR10543">
    <property type="entry name" value="BETA-CAROTENE DIOXYGENASE"/>
    <property type="match status" value="1"/>
</dbReference>
<dbReference type="PANTHER" id="PTHR10543:SF142">
    <property type="entry name" value="OS06G0162550 PROTEIN"/>
    <property type="match status" value="1"/>
</dbReference>
<sequence length="563" mass="64243">MTTATIYAIQTSCSSWRASSFSPNIDDVRSRASLLSSISLKPFLKELNQTTVFRHVPKMIKEASVRLLDSFVYLAFEFVDQTLLPSQWKRLERAVQVTAGSIDGRIPDDFPEGVYVRNGPNPLFGGLKSTKSIFGKSSHTWIEGEGMLHALYFSKDSDGRWKISYNNRHVETDTFKHEKDRKKPAFLPAIEGDSPAVFLAYVLNWLRFGFVNKYLSNTSVFEHSGKFYSAAENHIPQEIDILTLETSRNWDINGDWTRPFTSHPKKAPGTGELVIMGIYAQKPYFELGIVSADGKKLLHRVDLKLNRCCLCHEIGVTRRYNVIMDFPLTLDINRLIRGGPLIKYDKKGYARIGIMPRYGDADSVHWFEVEPSCTFHIINCYEQDDEVIVLACRARNSIIPGPDFGWNKFEWFSKGFKQIGALEEDESFLSRVYEWRLNMLTGEVAEKNLTGAEYSMDFPIVNEKYIGKKNKFGYTQVVDSDASSMSGMAKYGGLAKLYFEEMELEELIKDDGWIITYVHNEDSDVSQVYIVDAKNFSHEPVAKITLPRRVPYGFHGAFMPLRP</sequence>
<protein>
    <submittedName>
        <fullName evidence="6">Carotenoid 9,10(9',10')-cleavage dioxygenase 1</fullName>
    </submittedName>
</protein>
<dbReference type="GO" id="GO:0016121">
    <property type="term" value="P:carotene catabolic process"/>
    <property type="evidence" value="ECO:0007669"/>
    <property type="project" value="TreeGrafter"/>
</dbReference>
<reference evidence="6" key="2">
    <citation type="journal article" date="2024" name="Plant">
        <title>Genomic evolution and insights into agronomic trait innovations of Sesamum species.</title>
        <authorList>
            <person name="Miao H."/>
            <person name="Wang L."/>
            <person name="Qu L."/>
            <person name="Liu H."/>
            <person name="Sun Y."/>
            <person name="Le M."/>
            <person name="Wang Q."/>
            <person name="Wei S."/>
            <person name="Zheng Y."/>
            <person name="Lin W."/>
            <person name="Duan Y."/>
            <person name="Cao H."/>
            <person name="Xiong S."/>
            <person name="Wang X."/>
            <person name="Wei L."/>
            <person name="Li C."/>
            <person name="Ma Q."/>
            <person name="Ju M."/>
            <person name="Zhao R."/>
            <person name="Li G."/>
            <person name="Mu C."/>
            <person name="Tian Q."/>
            <person name="Mei H."/>
            <person name="Zhang T."/>
            <person name="Gao T."/>
            <person name="Zhang H."/>
        </authorList>
    </citation>
    <scope>NUCLEOTIDE SEQUENCE</scope>
    <source>
        <strain evidence="6">KEN1</strain>
    </source>
</reference>
<comment type="cofactor">
    <cofactor evidence="5">
        <name>Fe(2+)</name>
        <dbReference type="ChEBI" id="CHEBI:29033"/>
    </cofactor>
    <text evidence="5">Binds 1 Fe(2+) ion per subunit.</text>
</comment>
<dbReference type="EMBL" id="JACGWN010000016">
    <property type="protein sequence ID" value="KAL0394080.1"/>
    <property type="molecule type" value="Genomic_DNA"/>
</dbReference>
<dbReference type="GO" id="GO:0009570">
    <property type="term" value="C:chloroplast stroma"/>
    <property type="evidence" value="ECO:0007669"/>
    <property type="project" value="TreeGrafter"/>
</dbReference>
<keyword evidence="4 5" id="KW-0408">Iron</keyword>
<proteinExistence type="inferred from homology"/>
<gene>
    <name evidence="6" type="ORF">Slati_4374200</name>
</gene>
<feature type="binding site" evidence="5">
    <location>
        <position position="376"/>
    </location>
    <ligand>
        <name>Fe cation</name>
        <dbReference type="ChEBI" id="CHEBI:24875"/>
        <note>catalytic</note>
    </ligand>
</feature>
<keyword evidence="2 5" id="KW-0479">Metal-binding</keyword>
<evidence type="ECO:0000256" key="3">
    <source>
        <dbReference type="ARBA" id="ARBA00022964"/>
    </source>
</evidence>
<feature type="binding site" evidence="5">
    <location>
        <position position="312"/>
    </location>
    <ligand>
        <name>Fe cation</name>
        <dbReference type="ChEBI" id="CHEBI:24875"/>
        <note>catalytic</note>
    </ligand>
</feature>
<organism evidence="6">
    <name type="scientific">Sesamum latifolium</name>
    <dbReference type="NCBI Taxonomy" id="2727402"/>
    <lineage>
        <taxon>Eukaryota</taxon>
        <taxon>Viridiplantae</taxon>
        <taxon>Streptophyta</taxon>
        <taxon>Embryophyta</taxon>
        <taxon>Tracheophyta</taxon>
        <taxon>Spermatophyta</taxon>
        <taxon>Magnoliopsida</taxon>
        <taxon>eudicotyledons</taxon>
        <taxon>Gunneridae</taxon>
        <taxon>Pentapetalae</taxon>
        <taxon>asterids</taxon>
        <taxon>lamiids</taxon>
        <taxon>Lamiales</taxon>
        <taxon>Pedaliaceae</taxon>
        <taxon>Sesamum</taxon>
    </lineage>
</organism>
<reference evidence="6" key="1">
    <citation type="submission" date="2020-06" db="EMBL/GenBank/DDBJ databases">
        <authorList>
            <person name="Li T."/>
            <person name="Hu X."/>
            <person name="Zhang T."/>
            <person name="Song X."/>
            <person name="Zhang H."/>
            <person name="Dai N."/>
            <person name="Sheng W."/>
            <person name="Hou X."/>
            <person name="Wei L."/>
        </authorList>
    </citation>
    <scope>NUCLEOTIDE SEQUENCE</scope>
    <source>
        <strain evidence="6">KEN1</strain>
        <tissue evidence="6">Leaf</tissue>
    </source>
</reference>
<accession>A0AAW2SPT5</accession>
<dbReference type="GO" id="GO:0046872">
    <property type="term" value="F:metal ion binding"/>
    <property type="evidence" value="ECO:0007669"/>
    <property type="project" value="UniProtKB-KW"/>
</dbReference>
<evidence type="ECO:0000256" key="1">
    <source>
        <dbReference type="ARBA" id="ARBA00006787"/>
    </source>
</evidence>
<evidence type="ECO:0000256" key="4">
    <source>
        <dbReference type="ARBA" id="ARBA00023004"/>
    </source>
</evidence>
<dbReference type="Pfam" id="PF03055">
    <property type="entry name" value="RPE65"/>
    <property type="match status" value="1"/>
</dbReference>
<keyword evidence="3 6" id="KW-0223">Dioxygenase</keyword>